<protein>
    <submittedName>
        <fullName evidence="3">Bacterial polymer biosynthesis protein, WecB/TagA/CpsF family</fullName>
    </submittedName>
</protein>
<dbReference type="GO" id="GO:0016758">
    <property type="term" value="F:hexosyltransferase activity"/>
    <property type="evidence" value="ECO:0007669"/>
    <property type="project" value="TreeGrafter"/>
</dbReference>
<dbReference type="eggNOG" id="COG1922">
    <property type="taxonomic scope" value="Bacteria"/>
</dbReference>
<reference evidence="3 4" key="2">
    <citation type="submission" date="2012-06" db="EMBL/GenBank/DDBJ databases">
        <authorList>
            <person name="Fiebig A."/>
        </authorList>
    </citation>
    <scope>NUCLEOTIDE SEQUENCE [LARGE SCALE GENOMIC DNA]</scope>
    <source>
        <strain evidence="3 4">DFL-43</strain>
    </source>
</reference>
<sequence length="259" mass="29262">MQEQHCEQHRDIMGIRVAALKWGDALRNVEEALNADGPQRIFNFLNANNANLAMRNQTYWQGLRRCEVLPDGVGVDIASRTLYGTAFPANLNGTDLIPAVLVHIERPLTIALIGARPEILAKALVNFQAATPWHRFHAVSDGYFDQADSEAVLDRLAELDPDITLVALGSPAQELWIDSHIRPGHGRVVFGVGALFDFVSGSVARAPKYFRDLRIEWLWRLIQEPSRLWRRYILGNPVFLFNLLRYKLAGTNRNNRIMA</sequence>
<dbReference type="HOGENOM" id="CLU_063203_1_0_5"/>
<gene>
    <name evidence="3" type="ORF">HPDFL43_00440</name>
</gene>
<evidence type="ECO:0000313" key="4">
    <source>
        <dbReference type="Proteomes" id="UP000004291"/>
    </source>
</evidence>
<dbReference type="AlphaFoldDB" id="A9CYR4"/>
<dbReference type="PANTHER" id="PTHR34136">
    <property type="match status" value="1"/>
</dbReference>
<dbReference type="InterPro" id="IPR004629">
    <property type="entry name" value="WecG_TagA_CpsF"/>
</dbReference>
<dbReference type="OrthoDB" id="9771846at2"/>
<name>A9CYR4_HOEPD</name>
<dbReference type="PANTHER" id="PTHR34136:SF1">
    <property type="entry name" value="UDP-N-ACETYL-D-MANNOSAMINURONIC ACID TRANSFERASE"/>
    <property type="match status" value="1"/>
</dbReference>
<organism evidence="3 4">
    <name type="scientific">Hoeflea phototrophica (strain DSM 17068 / NCIMB 14078 / DFL-43)</name>
    <dbReference type="NCBI Taxonomy" id="411684"/>
    <lineage>
        <taxon>Bacteria</taxon>
        <taxon>Pseudomonadati</taxon>
        <taxon>Pseudomonadota</taxon>
        <taxon>Alphaproteobacteria</taxon>
        <taxon>Hyphomicrobiales</taxon>
        <taxon>Rhizobiaceae</taxon>
        <taxon>Hoeflea</taxon>
    </lineage>
</organism>
<dbReference type="EMBL" id="ABIA03000002">
    <property type="protein sequence ID" value="EDQ34619.2"/>
    <property type="molecule type" value="Genomic_DNA"/>
</dbReference>
<comment type="caution">
    <text evidence="3">The sequence shown here is derived from an EMBL/GenBank/DDBJ whole genome shotgun (WGS) entry which is preliminary data.</text>
</comment>
<keyword evidence="4" id="KW-1185">Reference proteome</keyword>
<evidence type="ECO:0000256" key="1">
    <source>
        <dbReference type="ARBA" id="ARBA00022676"/>
    </source>
</evidence>
<evidence type="ECO:0000313" key="3">
    <source>
        <dbReference type="EMBL" id="EDQ34619.2"/>
    </source>
</evidence>
<dbReference type="STRING" id="411684.HPDFL43_00440"/>
<reference evidence="3 4" key="1">
    <citation type="submission" date="2007-10" db="EMBL/GenBank/DDBJ databases">
        <authorList>
            <person name="Wagner-Dobler I."/>
            <person name="Ferriera S."/>
            <person name="Johnson J."/>
            <person name="Kravitz S."/>
            <person name="Beeson K."/>
            <person name="Sutton G."/>
            <person name="Rogers Y.-H."/>
            <person name="Friedman R."/>
            <person name="Frazier M."/>
            <person name="Venter J.C."/>
        </authorList>
    </citation>
    <scope>NUCLEOTIDE SEQUENCE [LARGE SCALE GENOMIC DNA]</scope>
    <source>
        <strain evidence="3 4">DFL-43</strain>
    </source>
</reference>
<evidence type="ECO:0000256" key="2">
    <source>
        <dbReference type="ARBA" id="ARBA00022679"/>
    </source>
</evidence>
<dbReference type="RefSeq" id="WP_040449585.1">
    <property type="nucleotide sequence ID" value="NZ_CM002917.1"/>
</dbReference>
<keyword evidence="2" id="KW-0808">Transferase</keyword>
<proteinExistence type="predicted"/>
<dbReference type="Proteomes" id="UP000004291">
    <property type="component" value="Chromosome"/>
</dbReference>
<dbReference type="NCBIfam" id="TIGR00696">
    <property type="entry name" value="wecG_tagA_cpsF"/>
    <property type="match status" value="1"/>
</dbReference>
<dbReference type="Pfam" id="PF03808">
    <property type="entry name" value="Glyco_tran_WecG"/>
    <property type="match status" value="1"/>
</dbReference>
<keyword evidence="1" id="KW-0328">Glycosyltransferase</keyword>
<accession>A9CYR4</accession>
<dbReference type="CDD" id="cd06533">
    <property type="entry name" value="Glyco_transf_WecG_TagA"/>
    <property type="match status" value="1"/>
</dbReference>